<name>A0ABU5E3J0_9PROT</name>
<reference evidence="1 2" key="1">
    <citation type="journal article" date="2013" name="Antonie Van Leeuwenhoek">
        <title>Dongia rigui sp. nov., isolated from freshwater of a large wetland in Korea.</title>
        <authorList>
            <person name="Baik K.S."/>
            <person name="Hwang Y.M."/>
            <person name="Choi J.S."/>
            <person name="Kwon J."/>
            <person name="Seong C.N."/>
        </authorList>
    </citation>
    <scope>NUCLEOTIDE SEQUENCE [LARGE SCALE GENOMIC DNA]</scope>
    <source>
        <strain evidence="1 2">04SU4-P</strain>
    </source>
</reference>
<accession>A0ABU5E3J0</accession>
<comment type="caution">
    <text evidence="1">The sequence shown here is derived from an EMBL/GenBank/DDBJ whole genome shotgun (WGS) entry which is preliminary data.</text>
</comment>
<protein>
    <recommendedName>
        <fullName evidence="3">Isoquinoline 1-oxidoreductase subunit</fullName>
    </recommendedName>
</protein>
<dbReference type="EMBL" id="JAXCLX010000004">
    <property type="protein sequence ID" value="MDY0874121.1"/>
    <property type="molecule type" value="Genomic_DNA"/>
</dbReference>
<organism evidence="1 2">
    <name type="scientific">Dongia rigui</name>
    <dbReference type="NCBI Taxonomy" id="940149"/>
    <lineage>
        <taxon>Bacteria</taxon>
        <taxon>Pseudomonadati</taxon>
        <taxon>Pseudomonadota</taxon>
        <taxon>Alphaproteobacteria</taxon>
        <taxon>Rhodospirillales</taxon>
        <taxon>Dongiaceae</taxon>
        <taxon>Dongia</taxon>
    </lineage>
</organism>
<evidence type="ECO:0000313" key="1">
    <source>
        <dbReference type="EMBL" id="MDY0874121.1"/>
    </source>
</evidence>
<gene>
    <name evidence="1" type="ORF">SMD31_19420</name>
</gene>
<keyword evidence="2" id="KW-1185">Reference proteome</keyword>
<dbReference type="InterPro" id="IPR036280">
    <property type="entry name" value="Multihaem_cyt_sf"/>
</dbReference>
<proteinExistence type="predicted"/>
<evidence type="ECO:0008006" key="3">
    <source>
        <dbReference type="Google" id="ProtNLM"/>
    </source>
</evidence>
<evidence type="ECO:0000313" key="2">
    <source>
        <dbReference type="Proteomes" id="UP001271769"/>
    </source>
</evidence>
<dbReference type="Proteomes" id="UP001271769">
    <property type="component" value="Unassembled WGS sequence"/>
</dbReference>
<dbReference type="SUPFAM" id="SSF48695">
    <property type="entry name" value="Multiheme cytochromes"/>
    <property type="match status" value="1"/>
</dbReference>
<sequence>MRSARNGLRQIAAISLSVLFGTALLFWEANHNASQGETTASAADSLKAWDQIVTVLENPRCLNCHQVQSPLQGDERRLHVPLVVRGEDNMGVPGMRCTTCHSQTGNNPTSGVPGAPGWSLAPLEMNWQGLSSGDICRQLRDPKQNGNRNGEQLVTHFSEDDLVGWGWNPGKGRTPVSMPRAELTEHVKTWLAGGSECPK</sequence>
<dbReference type="RefSeq" id="WP_320502595.1">
    <property type="nucleotide sequence ID" value="NZ_JAXCLX010000004.1"/>
</dbReference>